<dbReference type="Proteomes" id="UP000325054">
    <property type="component" value="Unassembled WGS sequence"/>
</dbReference>
<gene>
    <name evidence="2" type="ORF">FZC80_16480</name>
</gene>
<protein>
    <submittedName>
        <fullName evidence="2">Uncharacterized protein</fullName>
    </submittedName>
</protein>
<dbReference type="EMBL" id="VTEW01000015">
    <property type="protein sequence ID" value="TYS75798.1"/>
    <property type="molecule type" value="Genomic_DNA"/>
</dbReference>
<comment type="caution">
    <text evidence="2">The sequence shown here is derived from an EMBL/GenBank/DDBJ whole genome shotgun (WGS) entry which is preliminary data.</text>
</comment>
<reference evidence="2 3" key="1">
    <citation type="submission" date="2019-08" db="EMBL/GenBank/DDBJ databases">
        <title>Bacillus genomes from the desert of Cuatro Cienegas, Coahuila.</title>
        <authorList>
            <person name="Olmedo-Alvarez G."/>
        </authorList>
    </citation>
    <scope>NUCLEOTIDE SEQUENCE [LARGE SCALE GENOMIC DNA]</scope>
    <source>
        <strain evidence="2 3">CH451a_14T</strain>
    </source>
</reference>
<sequence>MPKEGIKVEDGKIIFKGAGRRSRRKTLLPTPNRTTRLSDKSTSRMSKSVQDLNHKVLQFIHNQ</sequence>
<proteinExistence type="predicted"/>
<feature type="region of interest" description="Disordered" evidence="1">
    <location>
        <begin position="25"/>
        <end position="49"/>
    </location>
</feature>
<organism evidence="2 3">
    <name type="scientific">Rossellomorea aquimaris</name>
    <dbReference type="NCBI Taxonomy" id="189382"/>
    <lineage>
        <taxon>Bacteria</taxon>
        <taxon>Bacillati</taxon>
        <taxon>Bacillota</taxon>
        <taxon>Bacilli</taxon>
        <taxon>Bacillales</taxon>
        <taxon>Bacillaceae</taxon>
        <taxon>Rossellomorea</taxon>
    </lineage>
</organism>
<evidence type="ECO:0000313" key="2">
    <source>
        <dbReference type="EMBL" id="TYS75798.1"/>
    </source>
</evidence>
<evidence type="ECO:0000256" key="1">
    <source>
        <dbReference type="SAM" id="MobiDB-lite"/>
    </source>
</evidence>
<dbReference type="AlphaFoldDB" id="A0A5D4TLW6"/>
<name>A0A5D4TLW6_9BACI</name>
<evidence type="ECO:0000313" key="3">
    <source>
        <dbReference type="Proteomes" id="UP000325054"/>
    </source>
</evidence>
<accession>A0A5D4TLW6</accession>
<dbReference type="RefSeq" id="WP_148992497.1">
    <property type="nucleotide sequence ID" value="NZ_VTEW01000015.1"/>
</dbReference>